<feature type="domain" description="Agenet" evidence="1">
    <location>
        <begin position="174"/>
        <end position="242"/>
    </location>
</feature>
<dbReference type="SMART" id="SM00743">
    <property type="entry name" value="Agenet"/>
    <property type="match status" value="6"/>
</dbReference>
<feature type="domain" description="Agenet" evidence="1">
    <location>
        <begin position="79"/>
        <end position="135"/>
    </location>
</feature>
<reference evidence="2 3" key="1">
    <citation type="submission" date="2024-04" db="EMBL/GenBank/DDBJ databases">
        <authorList>
            <person name="Fracassetti M."/>
        </authorList>
    </citation>
    <scope>NUCLEOTIDE SEQUENCE [LARGE SCALE GENOMIC DNA]</scope>
</reference>
<feature type="domain" description="Agenet" evidence="1">
    <location>
        <begin position="4"/>
        <end position="77"/>
    </location>
</feature>
<name>A0AAV2GSZ9_9ROSI</name>
<evidence type="ECO:0000259" key="1">
    <source>
        <dbReference type="SMART" id="SM00743"/>
    </source>
</evidence>
<evidence type="ECO:0000313" key="3">
    <source>
        <dbReference type="Proteomes" id="UP001497516"/>
    </source>
</evidence>
<dbReference type="Pfam" id="PF05641">
    <property type="entry name" value="Agenet"/>
    <property type="match status" value="3"/>
</dbReference>
<dbReference type="PANTHER" id="PTHR31917">
    <property type="entry name" value="AGENET DOMAIN-CONTAINING PROTEIN-RELATED"/>
    <property type="match status" value="1"/>
</dbReference>
<dbReference type="CDD" id="cd20406">
    <property type="entry name" value="Tudor_Agenet_AtDUF_rpt2_4"/>
    <property type="match status" value="1"/>
</dbReference>
<proteinExistence type="predicted"/>
<feature type="domain" description="Agenet" evidence="1">
    <location>
        <begin position="324"/>
        <end position="392"/>
    </location>
</feature>
<protein>
    <recommendedName>
        <fullName evidence="1">Agenet domain-containing protein</fullName>
    </recommendedName>
</protein>
<dbReference type="InterPro" id="IPR014002">
    <property type="entry name" value="Agenet_dom_plant"/>
</dbReference>
<gene>
    <name evidence="2" type="ORF">LTRI10_LOCUS52206</name>
</gene>
<dbReference type="Proteomes" id="UP001497516">
    <property type="component" value="Chromosome 9"/>
</dbReference>
<dbReference type="EMBL" id="OZ034822">
    <property type="protein sequence ID" value="CAL1412948.1"/>
    <property type="molecule type" value="Genomic_DNA"/>
</dbReference>
<dbReference type="AlphaFoldDB" id="A0AAV2GSZ9"/>
<accession>A0AAV2GSZ9</accession>
<feature type="domain" description="Agenet" evidence="1">
    <location>
        <begin position="245"/>
        <end position="302"/>
    </location>
</feature>
<sequence length="462" mass="52716">MSGSHFATGDAVEVLKRDDGSGGDSFQLTYYPAAVRRAPAKQRNKILIEYQTLKNGSVPAKELVDCCSVRPAPPPDAGALFKEGTDVDVYSEGGWHAGIVREILGNSKYLVAFARRSEGIVAEQCTLRHHRDWIGGDWFPPLRQVLPSRKRYVEEPKPGKIKLKIKRGKGETEIMLRKGTRIEVKSDEAGFQGSWFAGIIIDLEGTNKYLVQYLNLLNEEQTAPLREVVSAGNVRPCPPETHSGNCYKFLDKVDAWYNEGWWEGVVLRVDERSNKCMVFFPFTKDNVYFEASSLRRHMEWVNGKWVKEKSAEVNHEVRQTDSDPGYSKGVKVEVKTDEVGYQGAWFVATILDVPRKDRYLVQYDNLLANDETKFLEEEVDASDIRPCPPQVPDIHPYGLLDIVDAWCNDGWWVGCIIRASREMKYRVQFGTGEELDFQHTQLRPHQEWSTGMWCSVPKDWKF</sequence>
<dbReference type="CDD" id="cd20405">
    <property type="entry name" value="Tudor_Agenet_AtDUF_rpt1_3"/>
    <property type="match status" value="2"/>
</dbReference>
<dbReference type="InterPro" id="IPR008395">
    <property type="entry name" value="Agenet-like_dom"/>
</dbReference>
<evidence type="ECO:0000313" key="2">
    <source>
        <dbReference type="EMBL" id="CAL1412948.1"/>
    </source>
</evidence>
<dbReference type="PANTHER" id="PTHR31917:SF147">
    <property type="entry name" value="AGENET DOMAIN-CONTAINING PROTEIN"/>
    <property type="match status" value="1"/>
</dbReference>
<organism evidence="2 3">
    <name type="scientific">Linum trigynum</name>
    <dbReference type="NCBI Taxonomy" id="586398"/>
    <lineage>
        <taxon>Eukaryota</taxon>
        <taxon>Viridiplantae</taxon>
        <taxon>Streptophyta</taxon>
        <taxon>Embryophyta</taxon>
        <taxon>Tracheophyta</taxon>
        <taxon>Spermatophyta</taxon>
        <taxon>Magnoliopsida</taxon>
        <taxon>eudicotyledons</taxon>
        <taxon>Gunneridae</taxon>
        <taxon>Pentapetalae</taxon>
        <taxon>rosids</taxon>
        <taxon>fabids</taxon>
        <taxon>Malpighiales</taxon>
        <taxon>Linaceae</taxon>
        <taxon>Linum</taxon>
    </lineage>
</organism>
<keyword evidence="3" id="KW-1185">Reference proteome</keyword>
<feature type="domain" description="Agenet" evidence="1">
    <location>
        <begin position="395"/>
        <end position="450"/>
    </location>
</feature>